<dbReference type="PANTHER" id="PTHR45138:SF25">
    <property type="entry name" value="GGDEF DOMAIN PROTEIN"/>
    <property type="match status" value="1"/>
</dbReference>
<dbReference type="NCBIfam" id="TIGR00254">
    <property type="entry name" value="GGDEF"/>
    <property type="match status" value="1"/>
</dbReference>
<dbReference type="PROSITE" id="PS50887">
    <property type="entry name" value="GGDEF"/>
    <property type="match status" value="1"/>
</dbReference>
<dbReference type="InterPro" id="IPR029787">
    <property type="entry name" value="Nucleotide_cyclase"/>
</dbReference>
<keyword evidence="4" id="KW-1185">Reference proteome</keyword>
<dbReference type="InterPro" id="IPR000160">
    <property type="entry name" value="GGDEF_dom"/>
</dbReference>
<dbReference type="OrthoDB" id="9813903at2"/>
<dbReference type="Pfam" id="PF00990">
    <property type="entry name" value="GGDEF"/>
    <property type="match status" value="1"/>
</dbReference>
<dbReference type="SUPFAM" id="SSF54631">
    <property type="entry name" value="CBS-domain pair"/>
    <property type="match status" value="1"/>
</dbReference>
<evidence type="ECO:0000313" key="3">
    <source>
        <dbReference type="EMBL" id="EEP60971.1"/>
    </source>
</evidence>
<comment type="caution">
    <text evidence="3">The sequence shown here is derived from an EMBL/GenBank/DDBJ whole genome shotgun (WGS) entry which is preliminary data.</text>
</comment>
<sequence>MNLDFDNREISQASSDEDHDFTLKTIANKTPFIYGDTNALEAYYIIIQNSTTNIIPVVDQDLRVIGQIQRIRYIENIYFGRFGYGIYLNAKKKVKDIMEQPDIIFDVNTKAEKVALKINNREEFRKHDDIIVVEDNKYYGTVKVHDLMELLTKRMLQLARDLNPLTGLPGNWALRKYIEERIQRGDSFDVIYLDVDNFKPYNDHYGFMLGDKVIYIIGEILKRVKTKFNNVKPFHLGGDDFIVVAPYQEGEKISRLIINAFETFLPDLHGRDFEAGFYKSIDRDGKVKSFPLLSISCAIVPVKENSIKNFAHLASVAAEVKHAAKSLAKSTGKSVIFVNRRKI</sequence>
<dbReference type="EMBL" id="ABZS01000036">
    <property type="protein sequence ID" value="EEP60971.1"/>
    <property type="molecule type" value="Genomic_DNA"/>
</dbReference>
<dbReference type="AlphaFoldDB" id="C4FIY3"/>
<proteinExistence type="predicted"/>
<dbReference type="Gene3D" id="3.30.70.270">
    <property type="match status" value="1"/>
</dbReference>
<dbReference type="Gene3D" id="3.10.580.10">
    <property type="entry name" value="CBS-domain"/>
    <property type="match status" value="1"/>
</dbReference>
<protein>
    <recommendedName>
        <fullName evidence="1">diguanylate cyclase</fullName>
        <ecNumber evidence="1">2.7.7.65</ecNumber>
    </recommendedName>
</protein>
<evidence type="ECO:0000259" key="2">
    <source>
        <dbReference type="PROSITE" id="PS50887"/>
    </source>
</evidence>
<name>C4FIY3_9AQUI</name>
<dbReference type="GO" id="GO:0052621">
    <property type="term" value="F:diguanylate cyclase activity"/>
    <property type="evidence" value="ECO:0007669"/>
    <property type="project" value="UniProtKB-EC"/>
</dbReference>
<dbReference type="InterPro" id="IPR050469">
    <property type="entry name" value="Diguanylate_Cyclase"/>
</dbReference>
<gene>
    <name evidence="3" type="ORF">SULYE_0523</name>
</gene>
<reference evidence="3 4" key="1">
    <citation type="submission" date="2009-04" db="EMBL/GenBank/DDBJ databases">
        <authorList>
            <person name="Reysenbach A.-L."/>
            <person name="Heidelberg J.F."/>
            <person name="Nelson W.C."/>
        </authorList>
    </citation>
    <scope>NUCLEOTIDE SEQUENCE [LARGE SCALE GENOMIC DNA]</scope>
    <source>
        <strain evidence="3 4">SS-5</strain>
    </source>
</reference>
<dbReference type="GO" id="GO:0005886">
    <property type="term" value="C:plasma membrane"/>
    <property type="evidence" value="ECO:0007669"/>
    <property type="project" value="TreeGrafter"/>
</dbReference>
<dbReference type="InterPro" id="IPR043128">
    <property type="entry name" value="Rev_trsase/Diguanyl_cyclase"/>
</dbReference>
<dbReference type="InterPro" id="IPR046342">
    <property type="entry name" value="CBS_dom_sf"/>
</dbReference>
<dbReference type="EC" id="2.7.7.65" evidence="1"/>
<dbReference type="GO" id="GO:0043709">
    <property type="term" value="P:cell adhesion involved in single-species biofilm formation"/>
    <property type="evidence" value="ECO:0007669"/>
    <property type="project" value="TreeGrafter"/>
</dbReference>
<evidence type="ECO:0000313" key="4">
    <source>
        <dbReference type="Proteomes" id="UP000005540"/>
    </source>
</evidence>
<dbReference type="GO" id="GO:1902201">
    <property type="term" value="P:negative regulation of bacterial-type flagellum-dependent cell motility"/>
    <property type="evidence" value="ECO:0007669"/>
    <property type="project" value="TreeGrafter"/>
</dbReference>
<dbReference type="RefSeq" id="WP_007546152.1">
    <property type="nucleotide sequence ID" value="NZ_ABZS01000036.1"/>
</dbReference>
<dbReference type="PANTHER" id="PTHR45138">
    <property type="entry name" value="REGULATORY COMPONENTS OF SENSORY TRANSDUCTION SYSTEM"/>
    <property type="match status" value="1"/>
</dbReference>
<evidence type="ECO:0000256" key="1">
    <source>
        <dbReference type="ARBA" id="ARBA00012528"/>
    </source>
</evidence>
<organism evidence="3 4">
    <name type="scientific">Sulfurihydrogenibium yellowstonense SS-5</name>
    <dbReference type="NCBI Taxonomy" id="432331"/>
    <lineage>
        <taxon>Bacteria</taxon>
        <taxon>Pseudomonadati</taxon>
        <taxon>Aquificota</taxon>
        <taxon>Aquificia</taxon>
        <taxon>Aquificales</taxon>
        <taxon>Hydrogenothermaceae</taxon>
        <taxon>Sulfurihydrogenibium</taxon>
    </lineage>
</organism>
<dbReference type="SMART" id="SM00267">
    <property type="entry name" value="GGDEF"/>
    <property type="match status" value="1"/>
</dbReference>
<feature type="domain" description="GGDEF" evidence="2">
    <location>
        <begin position="186"/>
        <end position="341"/>
    </location>
</feature>
<dbReference type="InterPro" id="IPR000644">
    <property type="entry name" value="CBS_dom"/>
</dbReference>
<dbReference type="CDD" id="cd01949">
    <property type="entry name" value="GGDEF"/>
    <property type="match status" value="1"/>
</dbReference>
<accession>C4FIY3</accession>
<dbReference type="Proteomes" id="UP000005540">
    <property type="component" value="Unassembled WGS sequence"/>
</dbReference>
<dbReference type="SUPFAM" id="SSF55073">
    <property type="entry name" value="Nucleotide cyclase"/>
    <property type="match status" value="1"/>
</dbReference>
<dbReference type="Pfam" id="PF00571">
    <property type="entry name" value="CBS"/>
    <property type="match status" value="1"/>
</dbReference>